<evidence type="ECO:0000256" key="3">
    <source>
        <dbReference type="ARBA" id="ARBA00022741"/>
    </source>
</evidence>
<dbReference type="InterPro" id="IPR045851">
    <property type="entry name" value="AMP-bd_C_sf"/>
</dbReference>
<evidence type="ECO:0000256" key="2">
    <source>
        <dbReference type="ARBA" id="ARBA00022598"/>
    </source>
</evidence>
<sequence length="553" mass="59979">MTNPSTRTIADLLAARSDDPGIALRSGDDAWTWREFVAESAVRAAALRRLRGSRPGPWHVGILMDNDPEYLFLIGGAALAGVTVVGVNPTRRGAELAADVRRTDCGLVLVGASRRELIPDCGDVETLETDSAHYASVIDGHRHANIDDFPAFRGVNHDLLLLFTSGSTGAPKAVICSSARLAAIGELNVRGLGRHDVAYNAMPLFHGNALMSAWAPILAYGGTFAIRPRFSASGFLPDVRRFGATFFNYVGRSLTYILAQPESPAESHTDLRLGFGTEASAVDRAEFTRRFGCRIIESYGSSEGVCVILRDADTPPGALGIPRPEMGLEILHDDGTPCPPAIFDGDGIMTNAEEAIGEIVARGGGDRFEGYYNNPEATEAKIRDGDYWSGDLAYRDADGVFWFAGRTSDWIRVDSENFATAPLERIVARFPGPRGVAAYGIPDPRTGDRVMVALELPAADFDPQAFAEFLSAQPDLGTKWTPSLVRLTDALPLTATRKLDKPALRRAAWFTDDPIFEFRDGDYHPFDAIRAARLADEFRAHGRTDVLPQVPTS</sequence>
<dbReference type="PROSITE" id="PS00455">
    <property type="entry name" value="AMP_BINDING"/>
    <property type="match status" value="1"/>
</dbReference>
<comment type="caution">
    <text evidence="6">The sequence shown here is derived from an EMBL/GenBank/DDBJ whole genome shotgun (WGS) entry which is preliminary data.</text>
</comment>
<reference evidence="6 7" key="1">
    <citation type="submission" date="2020-09" db="EMBL/GenBank/DDBJ databases">
        <title>Novel species in genus Gordonia.</title>
        <authorList>
            <person name="Zhang G."/>
        </authorList>
    </citation>
    <scope>NUCLEOTIDE SEQUENCE [LARGE SCALE GENOMIC DNA]</scope>
    <source>
        <strain evidence="6 7">ON-33</strain>
    </source>
</reference>
<proteinExistence type="inferred from homology"/>
<dbReference type="PANTHER" id="PTHR43107">
    <property type="entry name" value="LONG-CHAIN FATTY ACID TRANSPORT PROTEIN"/>
    <property type="match status" value="1"/>
</dbReference>
<name>A0ABR7WG16_9ACTN</name>
<organism evidence="6 7">
    <name type="scientific">Gordonia hankookensis</name>
    <dbReference type="NCBI Taxonomy" id="589403"/>
    <lineage>
        <taxon>Bacteria</taxon>
        <taxon>Bacillati</taxon>
        <taxon>Actinomycetota</taxon>
        <taxon>Actinomycetes</taxon>
        <taxon>Mycobacteriales</taxon>
        <taxon>Gordoniaceae</taxon>
        <taxon>Gordonia</taxon>
    </lineage>
</organism>
<dbReference type="Proteomes" id="UP000602395">
    <property type="component" value="Unassembled WGS sequence"/>
</dbReference>
<dbReference type="InterPro" id="IPR000873">
    <property type="entry name" value="AMP-dep_synth/lig_dom"/>
</dbReference>
<comment type="similarity">
    <text evidence="1">Belongs to the ATP-dependent AMP-binding enzyme family.</text>
</comment>
<accession>A0ABR7WG16</accession>
<evidence type="ECO:0000259" key="5">
    <source>
        <dbReference type="Pfam" id="PF00501"/>
    </source>
</evidence>
<dbReference type="SUPFAM" id="SSF56801">
    <property type="entry name" value="Acetyl-CoA synthetase-like"/>
    <property type="match status" value="1"/>
</dbReference>
<gene>
    <name evidence="6" type="ORF">IDF66_19270</name>
</gene>
<dbReference type="RefSeq" id="WP_190268219.1">
    <property type="nucleotide sequence ID" value="NZ_BAABAD010000002.1"/>
</dbReference>
<protein>
    <submittedName>
        <fullName evidence="6">AMP-binding protein</fullName>
    </submittedName>
</protein>
<dbReference type="Gene3D" id="3.40.50.12780">
    <property type="entry name" value="N-terminal domain of ligase-like"/>
    <property type="match status" value="1"/>
</dbReference>
<evidence type="ECO:0000256" key="1">
    <source>
        <dbReference type="ARBA" id="ARBA00006432"/>
    </source>
</evidence>
<feature type="domain" description="AMP-dependent synthetase/ligase" evidence="5">
    <location>
        <begin position="22"/>
        <end position="372"/>
    </location>
</feature>
<evidence type="ECO:0000256" key="4">
    <source>
        <dbReference type="ARBA" id="ARBA00022840"/>
    </source>
</evidence>
<keyword evidence="4" id="KW-0067">ATP-binding</keyword>
<keyword evidence="7" id="KW-1185">Reference proteome</keyword>
<dbReference type="PANTHER" id="PTHR43107:SF15">
    <property type="entry name" value="FATTY ACID TRANSPORT PROTEIN 3, ISOFORM A"/>
    <property type="match status" value="1"/>
</dbReference>
<evidence type="ECO:0000313" key="6">
    <source>
        <dbReference type="EMBL" id="MBD1321724.1"/>
    </source>
</evidence>
<dbReference type="EMBL" id="JACWMS010000004">
    <property type="protein sequence ID" value="MBD1321724.1"/>
    <property type="molecule type" value="Genomic_DNA"/>
</dbReference>
<dbReference type="Gene3D" id="3.30.300.30">
    <property type="match status" value="1"/>
</dbReference>
<keyword evidence="3" id="KW-0547">Nucleotide-binding</keyword>
<dbReference type="InterPro" id="IPR020845">
    <property type="entry name" value="AMP-binding_CS"/>
</dbReference>
<keyword evidence="2" id="KW-0436">Ligase</keyword>
<evidence type="ECO:0000313" key="7">
    <source>
        <dbReference type="Proteomes" id="UP000602395"/>
    </source>
</evidence>
<dbReference type="InterPro" id="IPR042099">
    <property type="entry name" value="ANL_N_sf"/>
</dbReference>
<dbReference type="Pfam" id="PF00501">
    <property type="entry name" value="AMP-binding"/>
    <property type="match status" value="1"/>
</dbReference>